<dbReference type="Proteomes" id="UP000243819">
    <property type="component" value="Unassembled WGS sequence"/>
</dbReference>
<evidence type="ECO:0000313" key="1">
    <source>
        <dbReference type="EMBL" id="SES68903.1"/>
    </source>
</evidence>
<dbReference type="OrthoDB" id="1796373at2"/>
<evidence type="ECO:0008006" key="3">
    <source>
        <dbReference type="Google" id="ProtNLM"/>
    </source>
</evidence>
<dbReference type="PROSITE" id="PS51257">
    <property type="entry name" value="PROKAR_LIPOPROTEIN"/>
    <property type="match status" value="1"/>
</dbReference>
<protein>
    <recommendedName>
        <fullName evidence="3">Lipoprotein</fullName>
    </recommendedName>
</protein>
<dbReference type="EMBL" id="FOIF01000003">
    <property type="protein sequence ID" value="SES68903.1"/>
    <property type="molecule type" value="Genomic_DNA"/>
</dbReference>
<name>A0A1H9YIY1_9FIRM</name>
<reference evidence="2" key="1">
    <citation type="submission" date="2016-10" db="EMBL/GenBank/DDBJ databases">
        <authorList>
            <person name="Varghese N."/>
            <person name="Submissions S."/>
        </authorList>
    </citation>
    <scope>NUCLEOTIDE SEQUENCE [LARGE SCALE GENOMIC DNA]</scope>
    <source>
        <strain evidence="2">DSM 13577</strain>
    </source>
</reference>
<keyword evidence="2" id="KW-1185">Reference proteome</keyword>
<dbReference type="AlphaFoldDB" id="A0A1H9YIY1"/>
<organism evidence="1 2">
    <name type="scientific">Anaerobranca gottschalkii DSM 13577</name>
    <dbReference type="NCBI Taxonomy" id="1120990"/>
    <lineage>
        <taxon>Bacteria</taxon>
        <taxon>Bacillati</taxon>
        <taxon>Bacillota</taxon>
        <taxon>Clostridia</taxon>
        <taxon>Eubacteriales</taxon>
        <taxon>Proteinivoracaceae</taxon>
        <taxon>Anaerobranca</taxon>
    </lineage>
</organism>
<gene>
    <name evidence="1" type="ORF">SAMN03080614_100355</name>
</gene>
<evidence type="ECO:0000313" key="2">
    <source>
        <dbReference type="Proteomes" id="UP000243819"/>
    </source>
</evidence>
<sequence>MLKLKKEIISIVVIALLILTITGCKSVVKVHIIYPLYDDLDSMILSADTIVEGKILSMTVVGSEQEGVLYTVYDVEIITNFKGKFNSKEVIKIKQVGGETKDLVVTTDERVNLKKDLTYLLFLVTYEDSPASLINPTQGAYLLEDGKYIEHNDNKIKINREILKQRIKEIGN</sequence>
<accession>A0A1H9YIY1</accession>
<proteinExistence type="predicted"/>
<dbReference type="RefSeq" id="WP_091348490.1">
    <property type="nucleotide sequence ID" value="NZ_FOIF01000003.1"/>
</dbReference>